<dbReference type="InterPro" id="IPR002881">
    <property type="entry name" value="DUF58"/>
</dbReference>
<dbReference type="PANTHER" id="PTHR34351">
    <property type="entry name" value="SLR1927 PROTEIN-RELATED"/>
    <property type="match status" value="1"/>
</dbReference>
<sequence>MVLVWFFLTALIIVIAQYYWYRRFVLRHVDYTRHFNKTVCFEGEEIEMIEQISNNKRLLIPWLYIESQLEASLKFGKSDNFAVSSGSLYQNHHSFFTLRGFTKITRKHKMTPMMRGKYKLNTVSVTSGDLMSLAKVNRSIQLNGKLTVYPKPMAIPLDNIPYHSWQGDVSVKRYILPDPFVVAGTRQYEAGDTFKQINWKATARAGSLQVHQYDFTANRKLMVVLNVDDREGMWRVVSNPSMIEDGIRYVAGITEEVIKQGMQAGFATNMRTADQTNSLYIEPNSGENHWLSMLDVMATLELERTESFSELLDAIIASKVSYTDFLFLSSFWNEELEAQLNQLRSNNNAALCLQLSDVQNADGRETVLQEVTAG</sequence>
<evidence type="ECO:0000259" key="1">
    <source>
        <dbReference type="Pfam" id="PF01882"/>
    </source>
</evidence>
<dbReference type="Proteomes" id="UP001056756">
    <property type="component" value="Chromosome"/>
</dbReference>
<dbReference type="AlphaFoldDB" id="A0A9J6ZCM6"/>
<dbReference type="KEGG" id="plig:NAG76_18955"/>
<reference evidence="2" key="1">
    <citation type="submission" date="2022-05" db="EMBL/GenBank/DDBJ databases">
        <title>Novel bacterial taxa in a minimal lignocellulolytic consortium and its capacity to transform plastics disclosed by genome-resolved metagenomics.</title>
        <authorList>
            <person name="Rodriguez C.A.D."/>
            <person name="Diaz-Garcia L."/>
            <person name="Herrera K."/>
            <person name="Tarazona N.A."/>
            <person name="Sproer C."/>
            <person name="Overmann J."/>
            <person name="Jimenez D.J."/>
        </authorList>
    </citation>
    <scope>NUCLEOTIDE SEQUENCE</scope>
    <source>
        <strain evidence="2">MAG5</strain>
    </source>
</reference>
<proteinExistence type="predicted"/>
<protein>
    <submittedName>
        <fullName evidence="2">DUF58 domain-containing protein</fullName>
    </submittedName>
</protein>
<accession>A0A9J6ZCM6</accession>
<gene>
    <name evidence="2" type="ORF">NAG76_18955</name>
</gene>
<feature type="domain" description="DUF58" evidence="1">
    <location>
        <begin position="185"/>
        <end position="346"/>
    </location>
</feature>
<dbReference type="EMBL" id="CP097899">
    <property type="protein sequence ID" value="URN93882.1"/>
    <property type="molecule type" value="Genomic_DNA"/>
</dbReference>
<dbReference type="PANTHER" id="PTHR34351:SF2">
    <property type="entry name" value="DUF58 DOMAIN-CONTAINING PROTEIN"/>
    <property type="match status" value="1"/>
</dbReference>
<evidence type="ECO:0000313" key="3">
    <source>
        <dbReference type="Proteomes" id="UP001056756"/>
    </source>
</evidence>
<name>A0A9J6ZCM6_9BACL</name>
<organism evidence="2 3">
    <name type="scientific">Candidatus Pristimantibacillus lignocellulolyticus</name>
    <dbReference type="NCBI Taxonomy" id="2994561"/>
    <lineage>
        <taxon>Bacteria</taxon>
        <taxon>Bacillati</taxon>
        <taxon>Bacillota</taxon>
        <taxon>Bacilli</taxon>
        <taxon>Bacillales</taxon>
        <taxon>Paenibacillaceae</taxon>
        <taxon>Candidatus Pristimantibacillus</taxon>
    </lineage>
</organism>
<evidence type="ECO:0000313" key="2">
    <source>
        <dbReference type="EMBL" id="URN93882.1"/>
    </source>
</evidence>
<dbReference type="Pfam" id="PF01882">
    <property type="entry name" value="DUF58"/>
    <property type="match status" value="1"/>
</dbReference>